<name>A0A2S7KN43_9FLAO</name>
<comment type="caution">
    <text evidence="3">The sequence shown here is derived from an EMBL/GenBank/DDBJ whole genome shotgun (WGS) entry which is preliminary data.</text>
</comment>
<dbReference type="OrthoDB" id="9791529at2"/>
<reference evidence="3 4" key="1">
    <citation type="submission" date="2016-11" db="EMBL/GenBank/DDBJ databases">
        <title>Trade-off between light-utilization and light-protection in marine flavobacteria.</title>
        <authorList>
            <person name="Kumagai Y."/>
        </authorList>
    </citation>
    <scope>NUCLEOTIDE SEQUENCE [LARGE SCALE GENOMIC DNA]</scope>
    <source>
        <strain evidence="3 4">NBRC 107741</strain>
    </source>
</reference>
<evidence type="ECO:0000256" key="1">
    <source>
        <dbReference type="ARBA" id="ARBA00005953"/>
    </source>
</evidence>
<dbReference type="Pfam" id="PF13279">
    <property type="entry name" value="4HBT_2"/>
    <property type="match status" value="1"/>
</dbReference>
<dbReference type="AlphaFoldDB" id="A0A2S7KN43"/>
<dbReference type="Proteomes" id="UP000239800">
    <property type="component" value="Unassembled WGS sequence"/>
</dbReference>
<organism evidence="3 4">
    <name type="scientific">Aureitalea marina</name>
    <dbReference type="NCBI Taxonomy" id="930804"/>
    <lineage>
        <taxon>Bacteria</taxon>
        <taxon>Pseudomonadati</taxon>
        <taxon>Bacteroidota</taxon>
        <taxon>Flavobacteriia</taxon>
        <taxon>Flavobacteriales</taxon>
        <taxon>Flavobacteriaceae</taxon>
        <taxon>Aureitalea</taxon>
    </lineage>
</organism>
<keyword evidence="4" id="KW-1185">Reference proteome</keyword>
<dbReference type="GO" id="GO:0047617">
    <property type="term" value="F:fatty acyl-CoA hydrolase activity"/>
    <property type="evidence" value="ECO:0007669"/>
    <property type="project" value="TreeGrafter"/>
</dbReference>
<evidence type="ECO:0000256" key="2">
    <source>
        <dbReference type="ARBA" id="ARBA00022801"/>
    </source>
</evidence>
<dbReference type="InterPro" id="IPR050563">
    <property type="entry name" value="4-hydroxybenzoyl-CoA_TE"/>
</dbReference>
<protein>
    <submittedName>
        <fullName evidence="3">Thioesterase</fullName>
    </submittedName>
</protein>
<dbReference type="InterPro" id="IPR029069">
    <property type="entry name" value="HotDog_dom_sf"/>
</dbReference>
<dbReference type="Gene3D" id="3.10.129.10">
    <property type="entry name" value="Hotdog Thioesterase"/>
    <property type="match status" value="1"/>
</dbReference>
<evidence type="ECO:0000313" key="4">
    <source>
        <dbReference type="Proteomes" id="UP000239800"/>
    </source>
</evidence>
<evidence type="ECO:0000313" key="3">
    <source>
        <dbReference type="EMBL" id="PQB04045.1"/>
    </source>
</evidence>
<accession>A0A2S7KN43</accession>
<gene>
    <name evidence="3" type="ORF">BST85_03360</name>
</gene>
<comment type="similarity">
    <text evidence="1">Belongs to the 4-hydroxybenzoyl-CoA thioesterase family.</text>
</comment>
<dbReference type="PANTHER" id="PTHR31793">
    <property type="entry name" value="4-HYDROXYBENZOYL-COA THIOESTERASE FAMILY MEMBER"/>
    <property type="match status" value="1"/>
</dbReference>
<sequence>MDNLPKILETKTRIRFQHCDPFNHLNNAEYLNYMVNAREDQLIENYGIDIYEMARKEGKSWVVGSNQIAYIRPAWTMEEVLIQSQLISFDQSSLQVELRMYSSDRTELKALMWSRYVHFDLINQKRHLHDPEFMNLFQSVVEAVEQHTFEDRLVELRMQAV</sequence>
<dbReference type="PANTHER" id="PTHR31793:SF27">
    <property type="entry name" value="NOVEL THIOESTERASE SUPERFAMILY DOMAIN AND SAPOSIN A-TYPE DOMAIN CONTAINING PROTEIN (0610012H03RIK)"/>
    <property type="match status" value="1"/>
</dbReference>
<dbReference type="CDD" id="cd00586">
    <property type="entry name" value="4HBT"/>
    <property type="match status" value="1"/>
</dbReference>
<dbReference type="EMBL" id="MQUB01000001">
    <property type="protein sequence ID" value="PQB04045.1"/>
    <property type="molecule type" value="Genomic_DNA"/>
</dbReference>
<proteinExistence type="inferred from homology"/>
<dbReference type="RefSeq" id="WP_104811969.1">
    <property type="nucleotide sequence ID" value="NZ_MQUB01000001.1"/>
</dbReference>
<dbReference type="SUPFAM" id="SSF54637">
    <property type="entry name" value="Thioesterase/thiol ester dehydrase-isomerase"/>
    <property type="match status" value="1"/>
</dbReference>
<keyword evidence="2" id="KW-0378">Hydrolase</keyword>